<evidence type="ECO:0000313" key="2">
    <source>
        <dbReference type="EMBL" id="HIQ94960.1"/>
    </source>
</evidence>
<reference evidence="2" key="1">
    <citation type="submission" date="2020-10" db="EMBL/GenBank/DDBJ databases">
        <authorList>
            <person name="Gilroy R."/>
        </authorList>
    </citation>
    <scope>NUCLEOTIDE SEQUENCE</scope>
    <source>
        <strain evidence="2">ChiSjej3B21-11622</strain>
    </source>
</reference>
<reference evidence="2" key="2">
    <citation type="journal article" date="2021" name="PeerJ">
        <title>Extensive microbial diversity within the chicken gut microbiome revealed by metagenomics and culture.</title>
        <authorList>
            <person name="Gilroy R."/>
            <person name="Ravi A."/>
            <person name="Getino M."/>
            <person name="Pursley I."/>
            <person name="Horton D.L."/>
            <person name="Alikhan N.F."/>
            <person name="Baker D."/>
            <person name="Gharbi K."/>
            <person name="Hall N."/>
            <person name="Watson M."/>
            <person name="Adriaenssens E.M."/>
            <person name="Foster-Nyarko E."/>
            <person name="Jarju S."/>
            <person name="Secka A."/>
            <person name="Antonio M."/>
            <person name="Oren A."/>
            <person name="Chaudhuri R.R."/>
            <person name="La Ragione R."/>
            <person name="Hildebrand F."/>
            <person name="Pallen M.J."/>
        </authorList>
    </citation>
    <scope>NUCLEOTIDE SEQUENCE</scope>
    <source>
        <strain evidence="2">ChiSjej3B21-11622</strain>
    </source>
</reference>
<gene>
    <name evidence="2" type="ORF">IAB26_00165</name>
</gene>
<dbReference type="SUPFAM" id="SSF144052">
    <property type="entry name" value="Thermophilic metalloprotease-like"/>
    <property type="match status" value="1"/>
</dbReference>
<dbReference type="PANTHER" id="PTHR34448:SF3">
    <property type="entry name" value="AMINOPEPTIDASE AMPS"/>
    <property type="match status" value="1"/>
</dbReference>
<keyword evidence="2" id="KW-0378">Hydrolase</keyword>
<proteinExistence type="predicted"/>
<accession>A0A9D0ZT64</accession>
<name>A0A9D0ZT64_9FIRM</name>
<dbReference type="AlphaFoldDB" id="A0A9D0ZT64"/>
<keyword evidence="2" id="KW-0031">Aminopeptidase</keyword>
<keyword evidence="1" id="KW-0479">Metal-binding</keyword>
<evidence type="ECO:0000313" key="3">
    <source>
        <dbReference type="Proteomes" id="UP000886886"/>
    </source>
</evidence>
<dbReference type="Pfam" id="PF02073">
    <property type="entry name" value="Peptidase_M29"/>
    <property type="match status" value="1"/>
</dbReference>
<keyword evidence="2" id="KW-0645">Protease</keyword>
<organism evidence="2 3">
    <name type="scientific">Candidatus Limivivens merdigallinarum</name>
    <dbReference type="NCBI Taxonomy" id="2840859"/>
    <lineage>
        <taxon>Bacteria</taxon>
        <taxon>Bacillati</taxon>
        <taxon>Bacillota</taxon>
        <taxon>Clostridia</taxon>
        <taxon>Lachnospirales</taxon>
        <taxon>Lachnospiraceae</taxon>
        <taxon>Lachnospiraceae incertae sedis</taxon>
        <taxon>Candidatus Limivivens</taxon>
    </lineage>
</organism>
<dbReference type="Proteomes" id="UP000886886">
    <property type="component" value="Unassembled WGS sequence"/>
</dbReference>
<protein>
    <submittedName>
        <fullName evidence="2">Aminopeptidase</fullName>
    </submittedName>
</protein>
<dbReference type="InterPro" id="IPR052170">
    <property type="entry name" value="M29_Exopeptidase"/>
</dbReference>
<sequence length="685" mass="79561">MSEQTLDQELIRERARLAWERIASIRETPDVTAPYDRYFQKMAEFILEMGKLYQTRKENIDETFELADWQKLNIALYEDILPENYGQSFGNPDYAVEILGETHGKLLSFLYSELRAMIPYAFEQRLEEMTVLSELFIEVYNAFEEEIPGYRSIQQILYWFESDYTDLFVARRIREGVDPSLDFAVRIVMDSDLSDPRYLYRYGEYISKNELGTWEYLNTLPEETIRLMADTYTEGYRMGFVLGRKDLSKKSTVNLRYSIGFERVIRQAIQNFQKMGLSPVIYRYAPECMNRKGSKIGYLGGTANKQFDYDHRFDQAIFLDKPFVERKLGVMRTTYETYRELAAKHAGPACMEVFGEEPFSPKEKETACRLSEKQQKLSVLFDNESVQVTNRYIRGDERSFTIIAFPVPEIGDRYQEIFDETIRINTLDTEHYSLIQQRIIDALDEGYAVRIKGRGANHTDLTVMLHELNDQETETNFENCGADVNIPLGEVFTSPKLQGTNGVLEVGEVYLEDFYYRNLRLVFQDGMVKEYTCENFPSEEQNRKYVKENVLFHHDTLPMGEFAIGTNTFAYAMAEKYQIGGKLPILIAEKMGPHFAVGDTCYSWSEDVKVYNPNGKEIVAKDNEVSEKRKEDASKAYFGCHLDITIPYKELGEIAVLQRDGTETVVIREGRFVLKGTEELNQAFR</sequence>
<dbReference type="GO" id="GO:0006508">
    <property type="term" value="P:proteolysis"/>
    <property type="evidence" value="ECO:0007669"/>
    <property type="project" value="InterPro"/>
</dbReference>
<dbReference type="GO" id="GO:0046872">
    <property type="term" value="F:metal ion binding"/>
    <property type="evidence" value="ECO:0007669"/>
    <property type="project" value="UniProtKB-KW"/>
</dbReference>
<comment type="caution">
    <text evidence="2">The sequence shown here is derived from an EMBL/GenBank/DDBJ whole genome shotgun (WGS) entry which is preliminary data.</text>
</comment>
<dbReference type="InterPro" id="IPR000787">
    <property type="entry name" value="Peptidase_M29"/>
</dbReference>
<dbReference type="GO" id="GO:0004177">
    <property type="term" value="F:aminopeptidase activity"/>
    <property type="evidence" value="ECO:0007669"/>
    <property type="project" value="UniProtKB-KW"/>
</dbReference>
<dbReference type="PANTHER" id="PTHR34448">
    <property type="entry name" value="AMINOPEPTIDASE"/>
    <property type="match status" value="1"/>
</dbReference>
<dbReference type="EMBL" id="DVFT01000002">
    <property type="protein sequence ID" value="HIQ94960.1"/>
    <property type="molecule type" value="Genomic_DNA"/>
</dbReference>
<evidence type="ECO:0000256" key="1">
    <source>
        <dbReference type="ARBA" id="ARBA00022723"/>
    </source>
</evidence>